<sequence length="78" mass="8538">MTPLPIGTYLAHHIEYFAGPGVDGHPFTGPRSGRLRRSNGRDGRTRAEPGAGDDGAREGHGRTSVRERRRPRSEGFTL</sequence>
<accession>A0ABN1TSZ2</accession>
<gene>
    <name evidence="2" type="ORF">GCM10009663_50300</name>
</gene>
<name>A0ABN1TSZ2_9ACTN</name>
<dbReference type="Proteomes" id="UP001499987">
    <property type="component" value="Unassembled WGS sequence"/>
</dbReference>
<evidence type="ECO:0000256" key="1">
    <source>
        <dbReference type="SAM" id="MobiDB-lite"/>
    </source>
</evidence>
<reference evidence="2 3" key="1">
    <citation type="journal article" date="2019" name="Int. J. Syst. Evol. Microbiol.">
        <title>The Global Catalogue of Microorganisms (GCM) 10K type strain sequencing project: providing services to taxonomists for standard genome sequencing and annotation.</title>
        <authorList>
            <consortium name="The Broad Institute Genomics Platform"/>
            <consortium name="The Broad Institute Genome Sequencing Center for Infectious Disease"/>
            <person name="Wu L."/>
            <person name="Ma J."/>
        </authorList>
    </citation>
    <scope>NUCLEOTIDE SEQUENCE [LARGE SCALE GENOMIC DNA]</scope>
    <source>
        <strain evidence="2 3">JCM 13002</strain>
    </source>
</reference>
<protein>
    <submittedName>
        <fullName evidence="2">Uncharacterized protein</fullName>
    </submittedName>
</protein>
<evidence type="ECO:0000313" key="3">
    <source>
        <dbReference type="Proteomes" id="UP001499987"/>
    </source>
</evidence>
<evidence type="ECO:0000313" key="2">
    <source>
        <dbReference type="EMBL" id="GAA1101569.1"/>
    </source>
</evidence>
<dbReference type="EMBL" id="BAAALD010000055">
    <property type="protein sequence ID" value="GAA1101569.1"/>
    <property type="molecule type" value="Genomic_DNA"/>
</dbReference>
<keyword evidence="3" id="KW-1185">Reference proteome</keyword>
<feature type="compositionally biased region" description="Basic and acidic residues" evidence="1">
    <location>
        <begin position="54"/>
        <end position="66"/>
    </location>
</feature>
<organism evidence="2 3">
    <name type="scientific">Kitasatospora arboriphila</name>
    <dbReference type="NCBI Taxonomy" id="258052"/>
    <lineage>
        <taxon>Bacteria</taxon>
        <taxon>Bacillati</taxon>
        <taxon>Actinomycetota</taxon>
        <taxon>Actinomycetes</taxon>
        <taxon>Kitasatosporales</taxon>
        <taxon>Streptomycetaceae</taxon>
        <taxon>Kitasatospora</taxon>
    </lineage>
</organism>
<comment type="caution">
    <text evidence="2">The sequence shown here is derived from an EMBL/GenBank/DDBJ whole genome shotgun (WGS) entry which is preliminary data.</text>
</comment>
<feature type="region of interest" description="Disordered" evidence="1">
    <location>
        <begin position="19"/>
        <end position="78"/>
    </location>
</feature>
<proteinExistence type="predicted"/>